<feature type="compositionally biased region" description="Basic and acidic residues" evidence="1">
    <location>
        <begin position="40"/>
        <end position="49"/>
    </location>
</feature>
<dbReference type="HOGENOM" id="CLU_1442266_0_0_1"/>
<dbReference type="eggNOG" id="ENOG502TKB3">
    <property type="taxonomic scope" value="Eukaryota"/>
</dbReference>
<evidence type="ECO:0000256" key="1">
    <source>
        <dbReference type="SAM" id="MobiDB-lite"/>
    </source>
</evidence>
<feature type="region of interest" description="Disordered" evidence="1">
    <location>
        <begin position="151"/>
        <end position="188"/>
    </location>
</feature>
<evidence type="ECO:0000313" key="3">
    <source>
        <dbReference type="Proteomes" id="UP000008068"/>
    </source>
</evidence>
<evidence type="ECO:0000313" key="2">
    <source>
        <dbReference type="EMBL" id="EGT47595.1"/>
    </source>
</evidence>
<name>G0MYI6_CAEBE</name>
<sequence>MSEGDRFALPQQGPLVLEETKEEPAVEEKVPAVEEEMPMVEEKEDKGPIVEEEMPVDEERPSGPAIPIEWIRSQMRLFGKDVDEEGMALMAIAEEAFMREVLRAASNNGTREIDYDNFADTIQEGKNNLIKEFFPRRVRYGDIKHLLFKNQKGGDQSTAGQSSSSSGCPPADRKDGPSGGAGTSNITG</sequence>
<proteinExistence type="predicted"/>
<dbReference type="EMBL" id="GL379820">
    <property type="protein sequence ID" value="EGT47595.1"/>
    <property type="molecule type" value="Genomic_DNA"/>
</dbReference>
<accession>G0MYI6</accession>
<dbReference type="AlphaFoldDB" id="G0MYI6"/>
<dbReference type="InParanoid" id="G0MYI6"/>
<feature type="compositionally biased region" description="Low complexity" evidence="1">
    <location>
        <begin position="153"/>
        <end position="167"/>
    </location>
</feature>
<keyword evidence="3" id="KW-1185">Reference proteome</keyword>
<dbReference type="Proteomes" id="UP000008068">
    <property type="component" value="Unassembled WGS sequence"/>
</dbReference>
<feature type="compositionally biased region" description="Basic and acidic residues" evidence="1">
    <location>
        <begin position="18"/>
        <end position="32"/>
    </location>
</feature>
<feature type="region of interest" description="Disordered" evidence="1">
    <location>
        <begin position="1"/>
        <end position="64"/>
    </location>
</feature>
<organism evidence="3">
    <name type="scientific">Caenorhabditis brenneri</name>
    <name type="common">Nematode worm</name>
    <dbReference type="NCBI Taxonomy" id="135651"/>
    <lineage>
        <taxon>Eukaryota</taxon>
        <taxon>Metazoa</taxon>
        <taxon>Ecdysozoa</taxon>
        <taxon>Nematoda</taxon>
        <taxon>Chromadorea</taxon>
        <taxon>Rhabditida</taxon>
        <taxon>Rhabditina</taxon>
        <taxon>Rhabditomorpha</taxon>
        <taxon>Rhabditoidea</taxon>
        <taxon>Rhabditidae</taxon>
        <taxon>Peloderinae</taxon>
        <taxon>Caenorhabditis</taxon>
    </lineage>
</organism>
<protein>
    <recommendedName>
        <fullName evidence="4">Transcription factor CBF/NF-Y/archaeal histone domain-containing protein</fullName>
    </recommendedName>
</protein>
<evidence type="ECO:0008006" key="4">
    <source>
        <dbReference type="Google" id="ProtNLM"/>
    </source>
</evidence>
<reference evidence="3" key="1">
    <citation type="submission" date="2011-07" db="EMBL/GenBank/DDBJ databases">
        <authorList>
            <consortium name="Caenorhabditis brenneri Sequencing and Analysis Consortium"/>
            <person name="Wilson R.K."/>
        </authorList>
    </citation>
    <scope>NUCLEOTIDE SEQUENCE [LARGE SCALE GENOMIC DNA]</scope>
    <source>
        <strain evidence="3">PB2801</strain>
    </source>
</reference>
<gene>
    <name evidence="2" type="ORF">CAEBREN_02764</name>
</gene>